<evidence type="ECO:0000256" key="1">
    <source>
        <dbReference type="SAM" id="MobiDB-lite"/>
    </source>
</evidence>
<dbReference type="RefSeq" id="WP_183342283.1">
    <property type="nucleotide sequence ID" value="NZ_JACHNU010000002.1"/>
</dbReference>
<feature type="compositionally biased region" description="Low complexity" evidence="1">
    <location>
        <begin position="201"/>
        <end position="215"/>
    </location>
</feature>
<comment type="caution">
    <text evidence="3">The sequence shown here is derived from an EMBL/GenBank/DDBJ whole genome shotgun (WGS) entry which is preliminary data.</text>
</comment>
<dbReference type="Proteomes" id="UP000585272">
    <property type="component" value="Unassembled WGS sequence"/>
</dbReference>
<feature type="region of interest" description="Disordered" evidence="1">
    <location>
        <begin position="175"/>
        <end position="215"/>
    </location>
</feature>
<dbReference type="AlphaFoldDB" id="A0A840IF38"/>
<dbReference type="InterPro" id="IPR002575">
    <property type="entry name" value="Aminoglycoside_PTrfase"/>
</dbReference>
<evidence type="ECO:0000313" key="3">
    <source>
        <dbReference type="EMBL" id="MBB4662813.1"/>
    </source>
</evidence>
<dbReference type="SUPFAM" id="SSF56112">
    <property type="entry name" value="Protein kinase-like (PK-like)"/>
    <property type="match status" value="1"/>
</dbReference>
<dbReference type="Pfam" id="PF01636">
    <property type="entry name" value="APH"/>
    <property type="match status" value="1"/>
</dbReference>
<dbReference type="GO" id="GO:0016740">
    <property type="term" value="F:transferase activity"/>
    <property type="evidence" value="ECO:0007669"/>
    <property type="project" value="UniProtKB-KW"/>
</dbReference>
<name>A0A840IF38_9ACTN</name>
<accession>A0A840IF38</accession>
<gene>
    <name evidence="3" type="ORF">BDZ31_002399</name>
</gene>
<feature type="domain" description="Aminoglycoside phosphotransferase" evidence="2">
    <location>
        <begin position="43"/>
        <end position="294"/>
    </location>
</feature>
<proteinExistence type="predicted"/>
<keyword evidence="3" id="KW-0808">Transferase</keyword>
<reference evidence="3 4" key="1">
    <citation type="submission" date="2020-08" db="EMBL/GenBank/DDBJ databases">
        <title>Genomic Encyclopedia of Archaeal and Bacterial Type Strains, Phase II (KMG-II): from individual species to whole genera.</title>
        <authorList>
            <person name="Goeker M."/>
        </authorList>
    </citation>
    <scope>NUCLEOTIDE SEQUENCE [LARGE SCALE GENOMIC DNA]</scope>
    <source>
        <strain evidence="3 4">DSM 23288</strain>
    </source>
</reference>
<dbReference type="Gene3D" id="1.10.510.10">
    <property type="entry name" value="Transferase(Phosphotransferase) domain 1"/>
    <property type="match status" value="1"/>
</dbReference>
<evidence type="ECO:0000313" key="4">
    <source>
        <dbReference type="Proteomes" id="UP000585272"/>
    </source>
</evidence>
<protein>
    <submittedName>
        <fullName evidence="3">Spectinomycin phosphotransferase</fullName>
    </submittedName>
</protein>
<evidence type="ECO:0000259" key="2">
    <source>
        <dbReference type="Pfam" id="PF01636"/>
    </source>
</evidence>
<dbReference type="InterPro" id="IPR011009">
    <property type="entry name" value="Kinase-like_dom_sf"/>
</dbReference>
<sequence>MRSRPDDLTDAAVAEALRRWGIEARRLEYAPVGFGDHHWRAKGADGRRWFLSVAALDSKPVSGDGAEAALDGLRRAMATARALRDAGVAAVVAPEPARDGETVVALGAGYALSVFEHVEGSAGSFAQERTPAERRATIELLASLHRMPAPPRTPRIPWDPPARATLERALGELDSAPGAARSGGPDAAPDAPRSGAPDATPARSAPGAARSGGPYAEPARAALAAAAPRLRTVLAGYDRQVAELVEERPAVVVTHGEPHPGNLIVAPDGQLRLIDWDTVGLAVPERDLWSVVRDDADLDLYERLTGHRPRRELLDLFRLRWDLGDVGELLGWFRAPHGRDEDADAGWRDLAELLRRVGGEPG</sequence>
<keyword evidence="4" id="KW-1185">Reference proteome</keyword>
<organism evidence="3 4">
    <name type="scientific">Conexibacter arvalis</name>
    <dbReference type="NCBI Taxonomy" id="912552"/>
    <lineage>
        <taxon>Bacteria</taxon>
        <taxon>Bacillati</taxon>
        <taxon>Actinomycetota</taxon>
        <taxon>Thermoleophilia</taxon>
        <taxon>Solirubrobacterales</taxon>
        <taxon>Conexibacteraceae</taxon>
        <taxon>Conexibacter</taxon>
    </lineage>
</organism>
<dbReference type="EMBL" id="JACHNU010000002">
    <property type="protein sequence ID" value="MBB4662813.1"/>
    <property type="molecule type" value="Genomic_DNA"/>
</dbReference>